<reference evidence="2" key="1">
    <citation type="journal article" date="2022" name="IScience">
        <title>Evolution of zygomycete secretomes and the origins of terrestrial fungal ecologies.</title>
        <authorList>
            <person name="Chang Y."/>
            <person name="Wang Y."/>
            <person name="Mondo S."/>
            <person name="Ahrendt S."/>
            <person name="Andreopoulos W."/>
            <person name="Barry K."/>
            <person name="Beard J."/>
            <person name="Benny G.L."/>
            <person name="Blankenship S."/>
            <person name="Bonito G."/>
            <person name="Cuomo C."/>
            <person name="Desiro A."/>
            <person name="Gervers K.A."/>
            <person name="Hundley H."/>
            <person name="Kuo A."/>
            <person name="LaButti K."/>
            <person name="Lang B.F."/>
            <person name="Lipzen A."/>
            <person name="O'Donnell K."/>
            <person name="Pangilinan J."/>
            <person name="Reynolds N."/>
            <person name="Sandor L."/>
            <person name="Smith M.E."/>
            <person name="Tsang A."/>
            <person name="Grigoriev I.V."/>
            <person name="Stajich J.E."/>
            <person name="Spatafora J.W."/>
        </authorList>
    </citation>
    <scope>NUCLEOTIDE SEQUENCE</scope>
    <source>
        <strain evidence="2">RSA 2281</strain>
    </source>
</reference>
<dbReference type="Proteomes" id="UP001209540">
    <property type="component" value="Unassembled WGS sequence"/>
</dbReference>
<gene>
    <name evidence="2" type="ORF">BDA99DRAFT_516358</name>
</gene>
<accession>A0AAD5PBF1</accession>
<keyword evidence="1" id="KW-0812">Transmembrane</keyword>
<keyword evidence="1" id="KW-0472">Membrane</keyword>
<keyword evidence="1" id="KW-1133">Transmembrane helix</keyword>
<keyword evidence="3" id="KW-1185">Reference proteome</keyword>
<comment type="caution">
    <text evidence="2">The sequence shown here is derived from an EMBL/GenBank/DDBJ whole genome shotgun (WGS) entry which is preliminary data.</text>
</comment>
<organism evidence="2 3">
    <name type="scientific">Phascolomyces articulosus</name>
    <dbReference type="NCBI Taxonomy" id="60185"/>
    <lineage>
        <taxon>Eukaryota</taxon>
        <taxon>Fungi</taxon>
        <taxon>Fungi incertae sedis</taxon>
        <taxon>Mucoromycota</taxon>
        <taxon>Mucoromycotina</taxon>
        <taxon>Mucoromycetes</taxon>
        <taxon>Mucorales</taxon>
        <taxon>Lichtheimiaceae</taxon>
        <taxon>Phascolomyces</taxon>
    </lineage>
</organism>
<reference evidence="2" key="2">
    <citation type="submission" date="2023-02" db="EMBL/GenBank/DDBJ databases">
        <authorList>
            <consortium name="DOE Joint Genome Institute"/>
            <person name="Mondo S.J."/>
            <person name="Chang Y."/>
            <person name="Wang Y."/>
            <person name="Ahrendt S."/>
            <person name="Andreopoulos W."/>
            <person name="Barry K."/>
            <person name="Beard J."/>
            <person name="Benny G.L."/>
            <person name="Blankenship S."/>
            <person name="Bonito G."/>
            <person name="Cuomo C."/>
            <person name="Desiro A."/>
            <person name="Gervers K.A."/>
            <person name="Hundley H."/>
            <person name="Kuo A."/>
            <person name="LaButti K."/>
            <person name="Lang B.F."/>
            <person name="Lipzen A."/>
            <person name="O'Donnell K."/>
            <person name="Pangilinan J."/>
            <person name="Reynolds N."/>
            <person name="Sandor L."/>
            <person name="Smith M.W."/>
            <person name="Tsang A."/>
            <person name="Grigoriev I.V."/>
            <person name="Stajich J.E."/>
            <person name="Spatafora J.W."/>
        </authorList>
    </citation>
    <scope>NUCLEOTIDE SEQUENCE</scope>
    <source>
        <strain evidence="2">RSA 2281</strain>
    </source>
</reference>
<sequence>MMIIKNNEYYYYPITYLLLMIMKELYDSPYKTLFIFSSCSWLFFSIPLSFFQNI</sequence>
<dbReference type="AlphaFoldDB" id="A0AAD5PBF1"/>
<feature type="transmembrane region" description="Helical" evidence="1">
    <location>
        <begin position="32"/>
        <end position="51"/>
    </location>
</feature>
<dbReference type="EMBL" id="JAIXMP010000021">
    <property type="protein sequence ID" value="KAI9256433.1"/>
    <property type="molecule type" value="Genomic_DNA"/>
</dbReference>
<proteinExistence type="predicted"/>
<protein>
    <submittedName>
        <fullName evidence="2">Uncharacterized protein</fullName>
    </submittedName>
</protein>
<name>A0AAD5PBF1_9FUNG</name>
<evidence type="ECO:0000313" key="3">
    <source>
        <dbReference type="Proteomes" id="UP001209540"/>
    </source>
</evidence>
<evidence type="ECO:0000256" key="1">
    <source>
        <dbReference type="SAM" id="Phobius"/>
    </source>
</evidence>
<feature type="transmembrane region" description="Helical" evidence="1">
    <location>
        <begin position="9"/>
        <end position="26"/>
    </location>
</feature>
<evidence type="ECO:0000313" key="2">
    <source>
        <dbReference type="EMBL" id="KAI9256433.1"/>
    </source>
</evidence>